<dbReference type="PANTHER" id="PTHR24082:SF507">
    <property type="entry name" value="BILE ACID RECEPTOR-RELATED"/>
    <property type="match status" value="1"/>
</dbReference>
<keyword evidence="8" id="KW-0539">Nucleus</keyword>
<feature type="domain" description="Nuclear receptor" evidence="9">
    <location>
        <begin position="39"/>
        <end position="79"/>
    </location>
</feature>
<dbReference type="OrthoDB" id="5771769at2759"/>
<protein>
    <submittedName>
        <fullName evidence="12">Nuclear receptor domain-containing protein</fullName>
    </submittedName>
</protein>
<dbReference type="PROSITE" id="PS00031">
    <property type="entry name" value="NUCLEAR_REC_DBD_1"/>
    <property type="match status" value="1"/>
</dbReference>
<evidence type="ECO:0000313" key="11">
    <source>
        <dbReference type="Proteomes" id="UP000270296"/>
    </source>
</evidence>
<gene>
    <name evidence="10" type="ORF">SBAD_LOCUS6077</name>
</gene>
<dbReference type="InterPro" id="IPR013088">
    <property type="entry name" value="Znf_NHR/GATA"/>
</dbReference>
<evidence type="ECO:0000256" key="6">
    <source>
        <dbReference type="ARBA" id="ARBA00023163"/>
    </source>
</evidence>
<evidence type="ECO:0000256" key="5">
    <source>
        <dbReference type="ARBA" id="ARBA00023125"/>
    </source>
</evidence>
<sequence>MLAAVRYVNQVLIGNFSSPKAYAVLDNPGDGPICGSTSEELCLVCGDKASGYHYNALTCEGCKGFFRRSITRKACQACRLSKCIDIHFMQWYVFEPHLILTVTVTLIPPYFLHAFGINCRTQIALLIYSIFDHSSPWGYFEILFEINLVTFHLSEESIFQTLRNISNAKSNSNFQHLAELIILNVQLIFEFTKHLPGFSTLKKEDQRILLKVLFTFIKKRFRLNFKRRYFHEIFFVYRLKV</sequence>
<dbReference type="GO" id="GO:0090575">
    <property type="term" value="C:RNA polymerase II transcription regulator complex"/>
    <property type="evidence" value="ECO:0007669"/>
    <property type="project" value="TreeGrafter"/>
</dbReference>
<dbReference type="SUPFAM" id="SSF57716">
    <property type="entry name" value="Glucocorticoid receptor-like (DNA-binding domain)"/>
    <property type="match status" value="1"/>
</dbReference>
<evidence type="ECO:0000256" key="4">
    <source>
        <dbReference type="ARBA" id="ARBA00023015"/>
    </source>
</evidence>
<dbReference type="SMART" id="SM00399">
    <property type="entry name" value="ZnF_C4"/>
    <property type="match status" value="1"/>
</dbReference>
<evidence type="ECO:0000256" key="3">
    <source>
        <dbReference type="ARBA" id="ARBA00022833"/>
    </source>
</evidence>
<proteinExistence type="predicted"/>
<dbReference type="GO" id="GO:0004879">
    <property type="term" value="F:nuclear receptor activity"/>
    <property type="evidence" value="ECO:0007669"/>
    <property type="project" value="TreeGrafter"/>
</dbReference>
<keyword evidence="4" id="KW-0805">Transcription regulation</keyword>
<dbReference type="InterPro" id="IPR050234">
    <property type="entry name" value="Nuclear_hormone_rcpt_NR1"/>
</dbReference>
<evidence type="ECO:0000256" key="1">
    <source>
        <dbReference type="ARBA" id="ARBA00022723"/>
    </source>
</evidence>
<dbReference type="PANTHER" id="PTHR24082">
    <property type="entry name" value="NUCLEAR HORMONE RECEPTOR"/>
    <property type="match status" value="1"/>
</dbReference>
<evidence type="ECO:0000259" key="9">
    <source>
        <dbReference type="PROSITE" id="PS51030"/>
    </source>
</evidence>
<dbReference type="InterPro" id="IPR001628">
    <property type="entry name" value="Znf_hrmn_rcpt"/>
</dbReference>
<dbReference type="GO" id="GO:0000122">
    <property type="term" value="P:negative regulation of transcription by RNA polymerase II"/>
    <property type="evidence" value="ECO:0007669"/>
    <property type="project" value="TreeGrafter"/>
</dbReference>
<keyword evidence="3" id="KW-0862">Zinc</keyword>
<dbReference type="PROSITE" id="PS51030">
    <property type="entry name" value="NUCLEAR_REC_DBD_2"/>
    <property type="match status" value="1"/>
</dbReference>
<keyword evidence="1" id="KW-0479">Metal-binding</keyword>
<dbReference type="InterPro" id="IPR035500">
    <property type="entry name" value="NHR-like_dom_sf"/>
</dbReference>
<dbReference type="AlphaFoldDB" id="A0A183IR30"/>
<dbReference type="Proteomes" id="UP000270296">
    <property type="component" value="Unassembled WGS sequence"/>
</dbReference>
<dbReference type="EMBL" id="UZAM01009473">
    <property type="protein sequence ID" value="VDP09155.1"/>
    <property type="molecule type" value="Genomic_DNA"/>
</dbReference>
<evidence type="ECO:0000256" key="7">
    <source>
        <dbReference type="ARBA" id="ARBA00023170"/>
    </source>
</evidence>
<organism evidence="12">
    <name type="scientific">Soboliphyme baturini</name>
    <dbReference type="NCBI Taxonomy" id="241478"/>
    <lineage>
        <taxon>Eukaryota</taxon>
        <taxon>Metazoa</taxon>
        <taxon>Ecdysozoa</taxon>
        <taxon>Nematoda</taxon>
        <taxon>Enoplea</taxon>
        <taxon>Dorylaimia</taxon>
        <taxon>Dioctophymatida</taxon>
        <taxon>Dioctophymatoidea</taxon>
        <taxon>Soboliphymatidae</taxon>
        <taxon>Soboliphyme</taxon>
    </lineage>
</organism>
<evidence type="ECO:0000313" key="12">
    <source>
        <dbReference type="WBParaSite" id="SBAD_0000631301-mRNA-1"/>
    </source>
</evidence>
<dbReference type="PRINTS" id="PR00047">
    <property type="entry name" value="STROIDFINGER"/>
</dbReference>
<evidence type="ECO:0000313" key="10">
    <source>
        <dbReference type="EMBL" id="VDP09155.1"/>
    </source>
</evidence>
<evidence type="ECO:0000256" key="2">
    <source>
        <dbReference type="ARBA" id="ARBA00022771"/>
    </source>
</evidence>
<reference evidence="10 11" key="2">
    <citation type="submission" date="2018-11" db="EMBL/GenBank/DDBJ databases">
        <authorList>
            <consortium name="Pathogen Informatics"/>
        </authorList>
    </citation>
    <scope>NUCLEOTIDE SEQUENCE [LARGE SCALE GENOMIC DNA]</scope>
</reference>
<dbReference type="WBParaSite" id="SBAD_0000631301-mRNA-1">
    <property type="protein sequence ID" value="SBAD_0000631301-mRNA-1"/>
    <property type="gene ID" value="SBAD_0000631301"/>
</dbReference>
<accession>A0A183IR30</accession>
<dbReference type="Pfam" id="PF00105">
    <property type="entry name" value="zf-C4"/>
    <property type="match status" value="1"/>
</dbReference>
<dbReference type="GO" id="GO:0008270">
    <property type="term" value="F:zinc ion binding"/>
    <property type="evidence" value="ECO:0007669"/>
    <property type="project" value="UniProtKB-KW"/>
</dbReference>
<keyword evidence="5" id="KW-0238">DNA-binding</keyword>
<dbReference type="GO" id="GO:0000978">
    <property type="term" value="F:RNA polymerase II cis-regulatory region sequence-specific DNA binding"/>
    <property type="evidence" value="ECO:0007669"/>
    <property type="project" value="TreeGrafter"/>
</dbReference>
<dbReference type="GO" id="GO:0045944">
    <property type="term" value="P:positive regulation of transcription by RNA polymerase II"/>
    <property type="evidence" value="ECO:0007669"/>
    <property type="project" value="TreeGrafter"/>
</dbReference>
<dbReference type="SUPFAM" id="SSF48508">
    <property type="entry name" value="Nuclear receptor ligand-binding domain"/>
    <property type="match status" value="1"/>
</dbReference>
<evidence type="ECO:0000256" key="8">
    <source>
        <dbReference type="ARBA" id="ARBA00023242"/>
    </source>
</evidence>
<keyword evidence="2" id="KW-0863">Zinc-finger</keyword>
<name>A0A183IR30_9BILA</name>
<dbReference type="Gene3D" id="1.10.565.10">
    <property type="entry name" value="Retinoid X Receptor"/>
    <property type="match status" value="1"/>
</dbReference>
<dbReference type="GO" id="GO:0030154">
    <property type="term" value="P:cell differentiation"/>
    <property type="evidence" value="ECO:0007669"/>
    <property type="project" value="TreeGrafter"/>
</dbReference>
<reference evidence="12" key="1">
    <citation type="submission" date="2016-06" db="UniProtKB">
        <authorList>
            <consortium name="WormBaseParasite"/>
        </authorList>
    </citation>
    <scope>IDENTIFICATION</scope>
</reference>
<dbReference type="Gene3D" id="3.30.50.10">
    <property type="entry name" value="Erythroid Transcription Factor GATA-1, subunit A"/>
    <property type="match status" value="1"/>
</dbReference>
<keyword evidence="6" id="KW-0804">Transcription</keyword>
<keyword evidence="7" id="KW-0675">Receptor</keyword>
<keyword evidence="11" id="KW-1185">Reference proteome</keyword>